<comment type="caution">
    <text evidence="2">The sequence shown here is derived from an EMBL/GenBank/DDBJ whole genome shotgun (WGS) entry which is preliminary data.</text>
</comment>
<dbReference type="InterPro" id="IPR025136">
    <property type="entry name" value="MAP3K_TRAF-bd"/>
</dbReference>
<reference evidence="2 3" key="1">
    <citation type="submission" date="2019-05" db="EMBL/GenBank/DDBJ databases">
        <title>Panacibacter sp. strain 17mud1-8 Genome sequencing and assembly.</title>
        <authorList>
            <person name="Chhetri G."/>
        </authorList>
    </citation>
    <scope>NUCLEOTIDE SEQUENCE [LARGE SCALE GENOMIC DNA]</scope>
    <source>
        <strain evidence="2 3">17mud1-8</strain>
    </source>
</reference>
<evidence type="ECO:0000313" key="2">
    <source>
        <dbReference type="EMBL" id="TKK66903.1"/>
    </source>
</evidence>
<accession>A0A4V5UVB0</accession>
<dbReference type="AlphaFoldDB" id="A0A4V5UVB0"/>
<proteinExistence type="predicted"/>
<dbReference type="OrthoDB" id="9815193at2"/>
<dbReference type="Proteomes" id="UP000305848">
    <property type="component" value="Unassembled WGS sequence"/>
</dbReference>
<keyword evidence="3" id="KW-1185">Reference proteome</keyword>
<feature type="domain" description="MAP3K TRAFs-binding" evidence="1">
    <location>
        <begin position="2"/>
        <end position="70"/>
    </location>
</feature>
<evidence type="ECO:0000313" key="3">
    <source>
        <dbReference type="Proteomes" id="UP000305848"/>
    </source>
</evidence>
<sequence length="89" mass="10081">MKYYGKGFEADIRNAYPGVNYITCLELSGDRTKAMRLVPAAECAVLAKMKRKKPDYWDYATLPELAVIENRLGGAEEYYWKAKPLAVAN</sequence>
<name>A0A4V5UVB0_9BACT</name>
<gene>
    <name evidence="2" type="ORF">FC093_15490</name>
</gene>
<protein>
    <submittedName>
        <fullName evidence="2">DUF4071 domain-containing protein</fullName>
    </submittedName>
</protein>
<dbReference type="EMBL" id="SZQL01000013">
    <property type="protein sequence ID" value="TKK66903.1"/>
    <property type="molecule type" value="Genomic_DNA"/>
</dbReference>
<organism evidence="2 3">
    <name type="scientific">Ilyomonas limi</name>
    <dbReference type="NCBI Taxonomy" id="2575867"/>
    <lineage>
        <taxon>Bacteria</taxon>
        <taxon>Pseudomonadati</taxon>
        <taxon>Bacteroidota</taxon>
        <taxon>Chitinophagia</taxon>
        <taxon>Chitinophagales</taxon>
        <taxon>Chitinophagaceae</taxon>
        <taxon>Ilyomonas</taxon>
    </lineage>
</organism>
<evidence type="ECO:0000259" key="1">
    <source>
        <dbReference type="Pfam" id="PF13281"/>
    </source>
</evidence>
<dbReference type="RefSeq" id="WP_137262720.1">
    <property type="nucleotide sequence ID" value="NZ_SZQL01000013.1"/>
</dbReference>
<dbReference type="Pfam" id="PF13281">
    <property type="entry name" value="MAP3K_TRAF_bd"/>
    <property type="match status" value="1"/>
</dbReference>